<dbReference type="GO" id="GO:0009052">
    <property type="term" value="P:pentose-phosphate shunt, non-oxidative branch"/>
    <property type="evidence" value="ECO:0007669"/>
    <property type="project" value="UniProtKB-UniRule"/>
</dbReference>
<dbReference type="Pfam" id="PF06026">
    <property type="entry name" value="Rib_5-P_isom_A"/>
    <property type="match status" value="1"/>
</dbReference>
<dbReference type="PANTHER" id="PTHR43748">
    <property type="entry name" value="RIBOSE-5-PHOSPHATE ISOMERASE 3, CHLOROPLASTIC-RELATED"/>
    <property type="match status" value="1"/>
</dbReference>
<organism evidence="4 6">
    <name type="scientific">Archangium gephyra</name>
    <dbReference type="NCBI Taxonomy" id="48"/>
    <lineage>
        <taxon>Bacteria</taxon>
        <taxon>Pseudomonadati</taxon>
        <taxon>Myxococcota</taxon>
        <taxon>Myxococcia</taxon>
        <taxon>Myxococcales</taxon>
        <taxon>Cystobacterineae</taxon>
        <taxon>Archangiaceae</taxon>
        <taxon>Archangium</taxon>
    </lineage>
</organism>
<dbReference type="NCBIfam" id="TIGR00021">
    <property type="entry name" value="rpiA"/>
    <property type="match status" value="1"/>
</dbReference>
<dbReference type="FunFam" id="3.40.50.1360:FF:000001">
    <property type="entry name" value="Ribose-5-phosphate isomerase A"/>
    <property type="match status" value="1"/>
</dbReference>
<dbReference type="CDD" id="cd01398">
    <property type="entry name" value="RPI_A"/>
    <property type="match status" value="1"/>
</dbReference>
<proteinExistence type="inferred from homology"/>
<dbReference type="GO" id="GO:0004751">
    <property type="term" value="F:ribose-5-phosphate isomerase activity"/>
    <property type="evidence" value="ECO:0007669"/>
    <property type="project" value="UniProtKB-UniRule"/>
</dbReference>
<evidence type="ECO:0000313" key="7">
    <source>
        <dbReference type="Proteomes" id="UP000256345"/>
    </source>
</evidence>
<evidence type="ECO:0000256" key="3">
    <source>
        <dbReference type="HAMAP-Rule" id="MF_00170"/>
    </source>
</evidence>
<feature type="active site" description="Proton acceptor" evidence="3">
    <location>
        <position position="106"/>
    </location>
</feature>
<dbReference type="PANTHER" id="PTHR43748:SF3">
    <property type="entry name" value="RIBOSE-5-PHOSPHATE ISOMERASE 3, CHLOROPLASTIC-RELATED"/>
    <property type="match status" value="1"/>
</dbReference>
<evidence type="ECO:0000256" key="2">
    <source>
        <dbReference type="ARBA" id="ARBA00023235"/>
    </source>
</evidence>
<evidence type="ECO:0000313" key="4">
    <source>
        <dbReference type="EMBL" id="AKI99881.1"/>
    </source>
</evidence>
<dbReference type="EMBL" id="QUMU01000004">
    <property type="protein sequence ID" value="REG33406.1"/>
    <property type="molecule type" value="Genomic_DNA"/>
</dbReference>
<dbReference type="InterPro" id="IPR050262">
    <property type="entry name" value="Ribose-5P_isomerase"/>
</dbReference>
<evidence type="ECO:0000313" key="5">
    <source>
        <dbReference type="EMBL" id="REG33406.1"/>
    </source>
</evidence>
<dbReference type="EC" id="5.3.1.6" evidence="3"/>
<dbReference type="EMBL" id="CP011509">
    <property type="protein sequence ID" value="AKI99881.1"/>
    <property type="molecule type" value="Genomic_DNA"/>
</dbReference>
<feature type="binding site" evidence="3">
    <location>
        <begin position="97"/>
        <end position="100"/>
    </location>
    <ligand>
        <name>substrate</name>
    </ligand>
</feature>
<dbReference type="Gene3D" id="3.30.70.260">
    <property type="match status" value="1"/>
</dbReference>
<evidence type="ECO:0000313" key="6">
    <source>
        <dbReference type="Proteomes" id="UP000035579"/>
    </source>
</evidence>
<comment type="similarity">
    <text evidence="3">Belongs to the ribose 5-phosphate isomerase family.</text>
</comment>
<dbReference type="SUPFAM" id="SSF100950">
    <property type="entry name" value="NagB/RpiA/CoA transferase-like"/>
    <property type="match status" value="1"/>
</dbReference>
<dbReference type="SUPFAM" id="SSF75445">
    <property type="entry name" value="D-ribose-5-phosphate isomerase (RpiA), lid domain"/>
    <property type="match status" value="1"/>
</dbReference>
<dbReference type="InterPro" id="IPR004788">
    <property type="entry name" value="Ribose5P_isomerase_type_A"/>
</dbReference>
<dbReference type="KEGG" id="age:AA314_01508"/>
<feature type="binding site" evidence="3">
    <location>
        <position position="124"/>
    </location>
    <ligand>
        <name>substrate</name>
    </ligand>
</feature>
<dbReference type="InterPro" id="IPR037171">
    <property type="entry name" value="NagB/RpiA_transferase-like"/>
</dbReference>
<comment type="catalytic activity">
    <reaction evidence="1 3">
        <text>aldehydo-D-ribose 5-phosphate = D-ribulose 5-phosphate</text>
        <dbReference type="Rhea" id="RHEA:14657"/>
        <dbReference type="ChEBI" id="CHEBI:58121"/>
        <dbReference type="ChEBI" id="CHEBI:58273"/>
        <dbReference type="EC" id="5.3.1.6"/>
    </reaction>
</comment>
<comment type="pathway">
    <text evidence="3">Carbohydrate degradation; pentose phosphate pathway; D-ribose 5-phosphate from D-ribulose 5-phosphate (non-oxidative stage): step 1/1.</text>
</comment>
<name>A0AAC8TBF8_9BACT</name>
<dbReference type="HAMAP" id="MF_00170">
    <property type="entry name" value="Rib_5P_isom_A"/>
    <property type="match status" value="1"/>
</dbReference>
<feature type="binding site" evidence="3">
    <location>
        <begin position="29"/>
        <end position="32"/>
    </location>
    <ligand>
        <name>substrate</name>
    </ligand>
</feature>
<accession>A0AAC8TBF8</accession>
<evidence type="ECO:0000256" key="1">
    <source>
        <dbReference type="ARBA" id="ARBA00001713"/>
    </source>
</evidence>
<keyword evidence="7" id="KW-1185">Reference proteome</keyword>
<gene>
    <name evidence="3" type="primary">rpiA</name>
    <name evidence="4" type="ORF">AA314_01508</name>
    <name evidence="5" type="ORF">ATI61_104697</name>
</gene>
<comment type="subunit">
    <text evidence="3">Homodimer.</text>
</comment>
<dbReference type="Proteomes" id="UP000256345">
    <property type="component" value="Unassembled WGS sequence"/>
</dbReference>
<keyword evidence="2 3" id="KW-0413">Isomerase</keyword>
<reference evidence="4 6" key="1">
    <citation type="submission" date="2015-05" db="EMBL/GenBank/DDBJ databases">
        <title>Genome assembly of Archangium gephyra DSM 2261.</title>
        <authorList>
            <person name="Sharma G."/>
            <person name="Subramanian S."/>
        </authorList>
    </citation>
    <scope>NUCLEOTIDE SEQUENCE [LARGE SCALE GENOMIC DNA]</scope>
    <source>
        <strain evidence="4 6">DSM 2261</strain>
    </source>
</reference>
<comment type="function">
    <text evidence="3">Catalyzes the reversible conversion of ribose-5-phosphate to ribulose 5-phosphate.</text>
</comment>
<sequence length="232" mass="25069">MADLEKEKESAARKSLEWVRDGMVLGLGTGSTAAYVIRLLGLRVREGLRIRAVPTSASTEALARAEGIPLVTFADVKELDVAIDGADEVDPSLRLIKGGGGALLREKIVAAAARQVLILTDSSKPRESLGRFPLPVEVVRFGWELVAERLSRLGVTPRLRRGREGTPFVTDEGHYLLDCPFGTIADPEALARTLDAMPGVVEHGLFLDLADVVLVGRGESVEVRERGREPGR</sequence>
<dbReference type="Proteomes" id="UP000035579">
    <property type="component" value="Chromosome"/>
</dbReference>
<dbReference type="RefSeq" id="WP_047854850.1">
    <property type="nucleotide sequence ID" value="NZ_CP011509.1"/>
</dbReference>
<feature type="binding site" evidence="3">
    <location>
        <begin position="84"/>
        <end position="87"/>
    </location>
    <ligand>
        <name>substrate</name>
    </ligand>
</feature>
<dbReference type="InterPro" id="IPR020672">
    <property type="entry name" value="Ribose5P_isomerase_typA_subgr"/>
</dbReference>
<dbReference type="Gene3D" id="3.40.50.1360">
    <property type="match status" value="1"/>
</dbReference>
<dbReference type="AlphaFoldDB" id="A0AAC8TBF8"/>
<protein>
    <recommendedName>
        <fullName evidence="3">Ribose-5-phosphate isomerase A</fullName>
        <ecNumber evidence="3">5.3.1.6</ecNumber>
    </recommendedName>
    <alternativeName>
        <fullName evidence="3">Phosphoriboisomerase A</fullName>
        <shortName evidence="3">PRI</shortName>
    </alternativeName>
</protein>
<dbReference type="NCBIfam" id="NF001924">
    <property type="entry name" value="PRK00702.1"/>
    <property type="match status" value="1"/>
</dbReference>
<reference evidence="5 7" key="2">
    <citation type="submission" date="2018-08" db="EMBL/GenBank/DDBJ databases">
        <title>Genomic Encyclopedia of Archaeal and Bacterial Type Strains, Phase II (KMG-II): from individual species to whole genera.</title>
        <authorList>
            <person name="Goeker M."/>
        </authorList>
    </citation>
    <scope>NUCLEOTIDE SEQUENCE [LARGE SCALE GENOMIC DNA]</scope>
    <source>
        <strain evidence="5 7">DSM 2261</strain>
    </source>
</reference>